<dbReference type="Pfam" id="PF02557">
    <property type="entry name" value="VanY"/>
    <property type="match status" value="1"/>
</dbReference>
<evidence type="ECO:0000313" key="3">
    <source>
        <dbReference type="Proteomes" id="UP000230431"/>
    </source>
</evidence>
<gene>
    <name evidence="2" type="ORF">COV08_02700</name>
</gene>
<dbReference type="SUPFAM" id="SSF55166">
    <property type="entry name" value="Hedgehog/DD-peptidase"/>
    <property type="match status" value="1"/>
</dbReference>
<evidence type="ECO:0000259" key="1">
    <source>
        <dbReference type="Pfam" id="PF02557"/>
    </source>
</evidence>
<evidence type="ECO:0000313" key="2">
    <source>
        <dbReference type="EMBL" id="PIR45916.1"/>
    </source>
</evidence>
<sequence length="249" mass="29308">MFEYLQIQKLRFDTLRAYRSGDWRKIPIKENGQSLVQVPEAMVFPYYARVMKLVPDERIYLREEAFEKVLRAQSWLQARGFDLMVYDGWRSVELQENLFWYYMRAFTANKFDQKEQFDQLDSFDSIRDYFKSLPPELQAVMHEANRTYVSWPSKDPTAPSPHTTGGAVDIWLFEEGKAANLGIPFDWMEEDAGAFYHLKLRRKKFPGGDRRVHKTRIGPTLFSLWPRLASVVTDPNCGTSIGGIRWMPW</sequence>
<accession>A0A2H0RHL0</accession>
<proteinExistence type="predicted"/>
<comment type="caution">
    <text evidence="2">The sequence shown here is derived from an EMBL/GenBank/DDBJ whole genome shotgun (WGS) entry which is preliminary data.</text>
</comment>
<dbReference type="AlphaFoldDB" id="A0A2H0RHL0"/>
<dbReference type="Proteomes" id="UP000230431">
    <property type="component" value="Unassembled WGS sequence"/>
</dbReference>
<feature type="domain" description="D-alanyl-D-alanine carboxypeptidase-like core" evidence="1">
    <location>
        <begin position="59"/>
        <end position="177"/>
    </location>
</feature>
<protein>
    <recommendedName>
        <fullName evidence="1">D-alanyl-D-alanine carboxypeptidase-like core domain-containing protein</fullName>
    </recommendedName>
</protein>
<dbReference type="Gene3D" id="3.30.1380.10">
    <property type="match status" value="1"/>
</dbReference>
<dbReference type="InterPro" id="IPR009045">
    <property type="entry name" value="Zn_M74/Hedgehog-like"/>
</dbReference>
<dbReference type="EMBL" id="PCYK01000021">
    <property type="protein sequence ID" value="PIR45916.1"/>
    <property type="molecule type" value="Genomic_DNA"/>
</dbReference>
<reference evidence="2 3" key="1">
    <citation type="submission" date="2017-09" db="EMBL/GenBank/DDBJ databases">
        <title>Depth-based differentiation of microbial function through sediment-hosted aquifers and enrichment of novel symbionts in the deep terrestrial subsurface.</title>
        <authorList>
            <person name="Probst A.J."/>
            <person name="Ladd B."/>
            <person name="Jarett J.K."/>
            <person name="Geller-Mcgrath D.E."/>
            <person name="Sieber C.M."/>
            <person name="Emerson J.B."/>
            <person name="Anantharaman K."/>
            <person name="Thomas B.C."/>
            <person name="Malmstrom R."/>
            <person name="Stieglmeier M."/>
            <person name="Klingl A."/>
            <person name="Woyke T."/>
            <person name="Ryan C.M."/>
            <person name="Banfield J.F."/>
        </authorList>
    </citation>
    <scope>NUCLEOTIDE SEQUENCE [LARGE SCALE GENOMIC DNA]</scope>
    <source>
        <strain evidence="2">CG10_big_fil_rev_8_21_14_0_10_49_38</strain>
    </source>
</reference>
<dbReference type="InterPro" id="IPR003709">
    <property type="entry name" value="VanY-like_core_dom"/>
</dbReference>
<name>A0A2H0RHL0_9BACT</name>
<organism evidence="2 3">
    <name type="scientific">Candidatus Vogelbacteria bacterium CG10_big_fil_rev_8_21_14_0_10_49_38</name>
    <dbReference type="NCBI Taxonomy" id="1975043"/>
    <lineage>
        <taxon>Bacteria</taxon>
        <taxon>Candidatus Vogeliibacteriota</taxon>
    </lineage>
</organism>